<evidence type="ECO:0000256" key="1">
    <source>
        <dbReference type="SAM" id="MobiDB-lite"/>
    </source>
</evidence>
<organism evidence="2 3">
    <name type="scientific">Ilex paraguariensis</name>
    <name type="common">yerba mate</name>
    <dbReference type="NCBI Taxonomy" id="185542"/>
    <lineage>
        <taxon>Eukaryota</taxon>
        <taxon>Viridiplantae</taxon>
        <taxon>Streptophyta</taxon>
        <taxon>Embryophyta</taxon>
        <taxon>Tracheophyta</taxon>
        <taxon>Spermatophyta</taxon>
        <taxon>Magnoliopsida</taxon>
        <taxon>eudicotyledons</taxon>
        <taxon>Gunneridae</taxon>
        <taxon>Pentapetalae</taxon>
        <taxon>asterids</taxon>
        <taxon>campanulids</taxon>
        <taxon>Aquifoliales</taxon>
        <taxon>Aquifoliaceae</taxon>
        <taxon>Ilex</taxon>
    </lineage>
</organism>
<evidence type="ECO:0000313" key="3">
    <source>
        <dbReference type="Proteomes" id="UP001642360"/>
    </source>
</evidence>
<comment type="caution">
    <text evidence="2">The sequence shown here is derived from an EMBL/GenBank/DDBJ whole genome shotgun (WGS) entry which is preliminary data.</text>
</comment>
<name>A0ABC8UEW6_9AQUA</name>
<sequence length="118" mass="12322">MEKSGGPRGSSAGQGNNHDGSKNAEGVRDFEAHVRRSFGEASGRLGDAIKRKGDLGSTIKIKGELGEAIRREGELGDAIRREGELGGAEVLALGGANQPLDRLGGVAESGMFVRTLEY</sequence>
<feature type="region of interest" description="Disordered" evidence="1">
    <location>
        <begin position="1"/>
        <end position="30"/>
    </location>
</feature>
<keyword evidence="3" id="KW-1185">Reference proteome</keyword>
<feature type="compositionally biased region" description="Basic and acidic residues" evidence="1">
    <location>
        <begin position="19"/>
        <end position="30"/>
    </location>
</feature>
<dbReference type="Proteomes" id="UP001642360">
    <property type="component" value="Unassembled WGS sequence"/>
</dbReference>
<proteinExistence type="predicted"/>
<gene>
    <name evidence="2" type="ORF">ILEXP_LOCUS49342</name>
</gene>
<reference evidence="2 3" key="1">
    <citation type="submission" date="2024-02" db="EMBL/GenBank/DDBJ databases">
        <authorList>
            <person name="Vignale AGUSTIN F."/>
            <person name="Sosa J E."/>
            <person name="Modenutti C."/>
        </authorList>
    </citation>
    <scope>NUCLEOTIDE SEQUENCE [LARGE SCALE GENOMIC DNA]</scope>
</reference>
<dbReference type="AlphaFoldDB" id="A0ABC8UEW6"/>
<evidence type="ECO:0000313" key="2">
    <source>
        <dbReference type="EMBL" id="CAK9179412.1"/>
    </source>
</evidence>
<evidence type="ECO:0008006" key="4">
    <source>
        <dbReference type="Google" id="ProtNLM"/>
    </source>
</evidence>
<accession>A0ABC8UEW6</accession>
<dbReference type="EMBL" id="CAUOFW020007491">
    <property type="protein sequence ID" value="CAK9179412.1"/>
    <property type="molecule type" value="Genomic_DNA"/>
</dbReference>
<protein>
    <recommendedName>
        <fullName evidence="4">CsbD family protein</fullName>
    </recommendedName>
</protein>